<dbReference type="Proteomes" id="UP000545588">
    <property type="component" value="Unassembled WGS sequence"/>
</dbReference>
<sequence length="193" mass="21348">MIKLIEIERIDIMLQRILPAGKDFIKEIVSTEDKLVDATCGNGHDTGFLAGLVPDGHVYSFDVQAEAIDSAREKYRAENITFVHDGHENISKHVEAPVKAGIFNLGYLPGGDKSITTAYDTTIAAVTDLFDLLTPGGRIVIVVYHGHDSGKIERDALLDTLSAWPQDKAQVLRYQYINQKNSAPFLLVIEKLK</sequence>
<accession>A0ABR6QNM2</accession>
<gene>
    <name evidence="1" type="ORF">HNR41_001131</name>
</gene>
<organism evidence="1 2">
    <name type="scientific">Jeotgalicoccus coquinae</name>
    <dbReference type="NCBI Taxonomy" id="709509"/>
    <lineage>
        <taxon>Bacteria</taxon>
        <taxon>Bacillati</taxon>
        <taxon>Bacillota</taxon>
        <taxon>Bacilli</taxon>
        <taxon>Bacillales</taxon>
        <taxon>Staphylococcaceae</taxon>
        <taxon>Jeotgalicoccus</taxon>
    </lineage>
</organism>
<dbReference type="InterPro" id="IPR010719">
    <property type="entry name" value="MnmM_MeTrfase"/>
</dbReference>
<name>A0ABR6QNM2_9STAP</name>
<dbReference type="PANTHER" id="PTHR35276">
    <property type="entry name" value="S-ADENOSYL-L-METHIONINE-DEPENDENT METHYLTRANSFERASES SUPERFAMILY PROTEIN"/>
    <property type="match status" value="1"/>
</dbReference>
<dbReference type="Pfam" id="PF06962">
    <property type="entry name" value="rRNA_methylase"/>
    <property type="match status" value="1"/>
</dbReference>
<keyword evidence="2" id="KW-1185">Reference proteome</keyword>
<dbReference type="PANTHER" id="PTHR35276:SF1">
    <property type="entry name" value="TRNA (MNM(5)S(2)U34)-METHYLTRANSFERASE, CHLOROPLASTIC"/>
    <property type="match status" value="1"/>
</dbReference>
<evidence type="ECO:0000313" key="1">
    <source>
        <dbReference type="EMBL" id="MBB6423205.1"/>
    </source>
</evidence>
<proteinExistence type="predicted"/>
<dbReference type="Gene3D" id="3.40.50.150">
    <property type="entry name" value="Vaccinia Virus protein VP39"/>
    <property type="match status" value="1"/>
</dbReference>
<dbReference type="SUPFAM" id="SSF53335">
    <property type="entry name" value="S-adenosyl-L-methionine-dependent methyltransferases"/>
    <property type="match status" value="1"/>
</dbReference>
<dbReference type="InterPro" id="IPR029063">
    <property type="entry name" value="SAM-dependent_MTases_sf"/>
</dbReference>
<reference evidence="1 2" key="1">
    <citation type="submission" date="2020-08" db="EMBL/GenBank/DDBJ databases">
        <title>Genomic Encyclopedia of Type Strains, Phase IV (KMG-IV): sequencing the most valuable type-strain genomes for metagenomic binning, comparative biology and taxonomic classification.</title>
        <authorList>
            <person name="Goeker M."/>
        </authorList>
    </citation>
    <scope>NUCLEOTIDE SEQUENCE [LARGE SCALE GENOMIC DNA]</scope>
    <source>
        <strain evidence="1 2">DSM 22419</strain>
    </source>
</reference>
<protein>
    <submittedName>
        <fullName evidence="1">16S rRNA C1402 N4-methylase RsmH</fullName>
    </submittedName>
</protein>
<evidence type="ECO:0000313" key="2">
    <source>
        <dbReference type="Proteomes" id="UP000545588"/>
    </source>
</evidence>
<dbReference type="EMBL" id="JACHFF010000001">
    <property type="protein sequence ID" value="MBB6423205.1"/>
    <property type="molecule type" value="Genomic_DNA"/>
</dbReference>
<comment type="caution">
    <text evidence="1">The sequence shown here is derived from an EMBL/GenBank/DDBJ whole genome shotgun (WGS) entry which is preliminary data.</text>
</comment>